<dbReference type="PANTHER" id="PTHR46060:SF2">
    <property type="entry name" value="HISTONE-LYSINE N-METHYLTRANSFERASE SETMAR"/>
    <property type="match status" value="1"/>
</dbReference>
<dbReference type="GO" id="GO:0015074">
    <property type="term" value="P:DNA integration"/>
    <property type="evidence" value="ECO:0007669"/>
    <property type="project" value="TreeGrafter"/>
</dbReference>
<dbReference type="InterPro" id="IPR041426">
    <property type="entry name" value="Mos1_HTH"/>
</dbReference>
<dbReference type="AlphaFoldDB" id="A0A3L8DQL0"/>
<dbReference type="InterPro" id="IPR052709">
    <property type="entry name" value="Transposase-MT_Hybrid"/>
</dbReference>
<protein>
    <recommendedName>
        <fullName evidence="2">Mos1 transposase HTH domain-containing protein</fullName>
    </recommendedName>
</protein>
<feature type="coiled-coil region" evidence="1">
    <location>
        <begin position="250"/>
        <end position="277"/>
    </location>
</feature>
<dbReference type="GO" id="GO:0000729">
    <property type="term" value="P:DNA double-strand break processing"/>
    <property type="evidence" value="ECO:0007669"/>
    <property type="project" value="TreeGrafter"/>
</dbReference>
<evidence type="ECO:0000313" key="3">
    <source>
        <dbReference type="EMBL" id="RLU22725.1"/>
    </source>
</evidence>
<dbReference type="GO" id="GO:0044774">
    <property type="term" value="P:mitotic DNA integrity checkpoint signaling"/>
    <property type="evidence" value="ECO:0007669"/>
    <property type="project" value="TreeGrafter"/>
</dbReference>
<dbReference type="GO" id="GO:0003690">
    <property type="term" value="F:double-stranded DNA binding"/>
    <property type="evidence" value="ECO:0007669"/>
    <property type="project" value="TreeGrafter"/>
</dbReference>
<reference evidence="3" key="2">
    <citation type="submission" date="2018-07" db="EMBL/GenBank/DDBJ databases">
        <authorList>
            <person name="Mckenzie S.K."/>
            <person name="Kronauer D.J.C."/>
        </authorList>
    </citation>
    <scope>NUCLEOTIDE SEQUENCE</scope>
    <source>
        <strain evidence="3">Clonal line C1</strain>
    </source>
</reference>
<sequence length="339" mass="38764">MEKSKIRVIYEYEFRRGTTVSETARNINAVFGEGSTTKATVGNWFKNFKDGDFSLANEPRGRPKTKVDNDHLRAVVESDPSQRCRRNLMLVAQIEKKNKRFTLENGVVTVIDRQKNKAILQARRVNNLYVVRADVVNSDNKESVQEHFEGSQIEQGRADGKKRLIPFAVPTIFNVFNAPKLLNPPRNSLYKRSREEDQCNNVQPNNKRLKVDVLSDCANLTPPLNISNYSNDLLHEDVSESQNMNPDDQILELKKKCAQLEEEIKSKNDAIAKLLTHEQLQTLLIEKKCITKWSHEGIIKGLKLRFALAKTVESMQDIEKDCSLMVDEMDISGDLDFDK</sequence>
<dbReference type="Gene3D" id="1.10.10.1450">
    <property type="match status" value="1"/>
</dbReference>
<feature type="domain" description="Mos1 transposase HTH" evidence="2">
    <location>
        <begin position="3"/>
        <end position="52"/>
    </location>
</feature>
<dbReference type="Pfam" id="PF17906">
    <property type="entry name" value="HTH_48"/>
    <property type="match status" value="1"/>
</dbReference>
<dbReference type="GO" id="GO:0000793">
    <property type="term" value="C:condensed chromosome"/>
    <property type="evidence" value="ECO:0007669"/>
    <property type="project" value="TreeGrafter"/>
</dbReference>
<evidence type="ECO:0000259" key="2">
    <source>
        <dbReference type="Pfam" id="PF17906"/>
    </source>
</evidence>
<proteinExistence type="predicted"/>
<name>A0A3L8DQL0_OOCBI</name>
<dbReference type="PANTHER" id="PTHR46060">
    <property type="entry name" value="MARINER MOS1 TRANSPOSASE-LIKE PROTEIN"/>
    <property type="match status" value="1"/>
</dbReference>
<organism evidence="3">
    <name type="scientific">Ooceraea biroi</name>
    <name type="common">Clonal raider ant</name>
    <name type="synonym">Cerapachys biroi</name>
    <dbReference type="NCBI Taxonomy" id="2015173"/>
    <lineage>
        <taxon>Eukaryota</taxon>
        <taxon>Metazoa</taxon>
        <taxon>Ecdysozoa</taxon>
        <taxon>Arthropoda</taxon>
        <taxon>Hexapoda</taxon>
        <taxon>Insecta</taxon>
        <taxon>Pterygota</taxon>
        <taxon>Neoptera</taxon>
        <taxon>Endopterygota</taxon>
        <taxon>Hymenoptera</taxon>
        <taxon>Apocrita</taxon>
        <taxon>Aculeata</taxon>
        <taxon>Formicoidea</taxon>
        <taxon>Formicidae</taxon>
        <taxon>Dorylinae</taxon>
        <taxon>Ooceraea</taxon>
    </lineage>
</organism>
<evidence type="ECO:0000256" key="1">
    <source>
        <dbReference type="SAM" id="Coils"/>
    </source>
</evidence>
<keyword evidence="1" id="KW-0175">Coiled coil</keyword>
<dbReference type="EMBL" id="QOIP01000005">
    <property type="protein sequence ID" value="RLU22725.1"/>
    <property type="molecule type" value="Genomic_DNA"/>
</dbReference>
<dbReference type="GO" id="GO:0035861">
    <property type="term" value="C:site of double-strand break"/>
    <property type="evidence" value="ECO:0007669"/>
    <property type="project" value="TreeGrafter"/>
</dbReference>
<dbReference type="GO" id="GO:0005634">
    <property type="term" value="C:nucleus"/>
    <property type="evidence" value="ECO:0007669"/>
    <property type="project" value="TreeGrafter"/>
</dbReference>
<dbReference type="GO" id="GO:0006303">
    <property type="term" value="P:double-strand break repair via nonhomologous end joining"/>
    <property type="evidence" value="ECO:0007669"/>
    <property type="project" value="TreeGrafter"/>
</dbReference>
<dbReference type="OrthoDB" id="6781410at2759"/>
<reference evidence="3" key="1">
    <citation type="journal article" date="2018" name="Genome Res.">
        <title>The genomic architecture and molecular evolution of ant odorant receptors.</title>
        <authorList>
            <person name="McKenzie S.K."/>
            <person name="Kronauer D.J.C."/>
        </authorList>
    </citation>
    <scope>NUCLEOTIDE SEQUENCE [LARGE SCALE GENOMIC DNA]</scope>
    <source>
        <strain evidence="3">Clonal line C1</strain>
    </source>
</reference>
<dbReference type="GO" id="GO:0003697">
    <property type="term" value="F:single-stranded DNA binding"/>
    <property type="evidence" value="ECO:0007669"/>
    <property type="project" value="TreeGrafter"/>
</dbReference>
<comment type="caution">
    <text evidence="3">The sequence shown here is derived from an EMBL/GenBank/DDBJ whole genome shotgun (WGS) entry which is preliminary data.</text>
</comment>
<dbReference type="GO" id="GO:0031297">
    <property type="term" value="P:replication fork processing"/>
    <property type="evidence" value="ECO:0007669"/>
    <property type="project" value="TreeGrafter"/>
</dbReference>
<dbReference type="Proteomes" id="UP000279307">
    <property type="component" value="Chromosome 5"/>
</dbReference>
<dbReference type="GO" id="GO:0000014">
    <property type="term" value="F:single-stranded DNA endodeoxyribonuclease activity"/>
    <property type="evidence" value="ECO:0007669"/>
    <property type="project" value="TreeGrafter"/>
</dbReference>
<accession>A0A3L8DQL0</accession>
<dbReference type="GO" id="GO:0042800">
    <property type="term" value="F:histone H3K4 methyltransferase activity"/>
    <property type="evidence" value="ECO:0007669"/>
    <property type="project" value="TreeGrafter"/>
</dbReference>
<gene>
    <name evidence="3" type="ORF">DMN91_005003</name>
</gene>
<dbReference type="GO" id="GO:0046975">
    <property type="term" value="F:histone H3K36 methyltransferase activity"/>
    <property type="evidence" value="ECO:0007669"/>
    <property type="project" value="TreeGrafter"/>
</dbReference>
<dbReference type="GO" id="GO:0044547">
    <property type="term" value="F:DNA topoisomerase binding"/>
    <property type="evidence" value="ECO:0007669"/>
    <property type="project" value="TreeGrafter"/>
</dbReference>